<dbReference type="EMBL" id="JAKELL010000057">
    <property type="protein sequence ID" value="KAH8986155.1"/>
    <property type="molecule type" value="Genomic_DNA"/>
</dbReference>
<evidence type="ECO:0000313" key="2">
    <source>
        <dbReference type="EMBL" id="KAH8986155.1"/>
    </source>
</evidence>
<proteinExistence type="predicted"/>
<feature type="compositionally biased region" description="Low complexity" evidence="1">
    <location>
        <begin position="19"/>
        <end position="31"/>
    </location>
</feature>
<evidence type="ECO:0000313" key="3">
    <source>
        <dbReference type="Proteomes" id="UP001201163"/>
    </source>
</evidence>
<feature type="region of interest" description="Disordered" evidence="1">
    <location>
        <begin position="14"/>
        <end position="55"/>
    </location>
</feature>
<gene>
    <name evidence="2" type="ORF">EDB92DRAFT_1818456</name>
</gene>
<accession>A0AAD4LA12</accession>
<keyword evidence="3" id="KW-1185">Reference proteome</keyword>
<sequence length="326" mass="34779">MYFLQVRIRPRLDPTSRLTTASSSPGPTSAPELSIAADDGGSTKPSLRSDKDAGPLSVNRAIHADTMTTLGFPPQPLSLVSDVDSGIATITGASQRAEHGRENAAVIGIENNGYLCAFESESNVGTPSHPNSPRPLRWRRYPAVTASLQRSAKAATSSTPTRYPAMRLANSAADLLGSQTRTVFPGGVCASSARRLGISRGAESGCACTTSSSKSGSKLKMLTVVIKSNMARRDPSLPACSYFSTLAREICNTCSLSFVLGRLEPVLGNLRGAECTGRCLFEMCRPGGLQLGLECHVRIEMCTFTTNTWHRQGQMPPEREPEQSSI</sequence>
<dbReference type="Proteomes" id="UP001201163">
    <property type="component" value="Unassembled WGS sequence"/>
</dbReference>
<protein>
    <submittedName>
        <fullName evidence="2">Uncharacterized protein</fullName>
    </submittedName>
</protein>
<comment type="caution">
    <text evidence="2">The sequence shown here is derived from an EMBL/GenBank/DDBJ whole genome shotgun (WGS) entry which is preliminary data.</text>
</comment>
<name>A0AAD4LA12_9AGAM</name>
<dbReference type="AlphaFoldDB" id="A0AAD4LA12"/>
<reference evidence="2" key="1">
    <citation type="submission" date="2022-01" db="EMBL/GenBank/DDBJ databases">
        <title>Comparative genomics reveals a dynamic genome evolution in the ectomycorrhizal milk-cap (Lactarius) mushrooms.</title>
        <authorList>
            <consortium name="DOE Joint Genome Institute"/>
            <person name="Lebreton A."/>
            <person name="Tang N."/>
            <person name="Kuo A."/>
            <person name="LaButti K."/>
            <person name="Drula E."/>
            <person name="Barry K."/>
            <person name="Clum A."/>
            <person name="Lipzen A."/>
            <person name="Mousain D."/>
            <person name="Ng V."/>
            <person name="Wang R."/>
            <person name="Wang X."/>
            <person name="Dai Y."/>
            <person name="Henrissat B."/>
            <person name="Grigoriev I.V."/>
            <person name="Guerin-Laguette A."/>
            <person name="Yu F."/>
            <person name="Martin F.M."/>
        </authorList>
    </citation>
    <scope>NUCLEOTIDE SEQUENCE</scope>
    <source>
        <strain evidence="2">QP</strain>
    </source>
</reference>
<organism evidence="2 3">
    <name type="scientific">Lactarius akahatsu</name>
    <dbReference type="NCBI Taxonomy" id="416441"/>
    <lineage>
        <taxon>Eukaryota</taxon>
        <taxon>Fungi</taxon>
        <taxon>Dikarya</taxon>
        <taxon>Basidiomycota</taxon>
        <taxon>Agaricomycotina</taxon>
        <taxon>Agaricomycetes</taxon>
        <taxon>Russulales</taxon>
        <taxon>Russulaceae</taxon>
        <taxon>Lactarius</taxon>
    </lineage>
</organism>
<evidence type="ECO:0000256" key="1">
    <source>
        <dbReference type="SAM" id="MobiDB-lite"/>
    </source>
</evidence>